<protein>
    <submittedName>
        <fullName evidence="2">Uncharacterized protein</fullName>
    </submittedName>
</protein>
<name>A0ABR1R9A9_9PEZI</name>
<feature type="compositionally biased region" description="Polar residues" evidence="1">
    <location>
        <begin position="265"/>
        <end position="274"/>
    </location>
</feature>
<feature type="region of interest" description="Disordered" evidence="1">
    <location>
        <begin position="216"/>
        <end position="307"/>
    </location>
</feature>
<dbReference type="EMBL" id="JAQQWI010000018">
    <property type="protein sequence ID" value="KAK8002102.1"/>
    <property type="molecule type" value="Genomic_DNA"/>
</dbReference>
<reference evidence="2 3" key="1">
    <citation type="submission" date="2023-01" db="EMBL/GenBank/DDBJ databases">
        <title>Analysis of 21 Apiospora genomes using comparative genomics revels a genus with tremendous synthesis potential of carbohydrate active enzymes and secondary metabolites.</title>
        <authorList>
            <person name="Sorensen T."/>
        </authorList>
    </citation>
    <scope>NUCLEOTIDE SEQUENCE [LARGE SCALE GENOMIC DNA]</scope>
    <source>
        <strain evidence="2 3">CBS 20057</strain>
    </source>
</reference>
<proteinExistence type="predicted"/>
<organism evidence="2 3">
    <name type="scientific">Apiospora marii</name>
    <dbReference type="NCBI Taxonomy" id="335849"/>
    <lineage>
        <taxon>Eukaryota</taxon>
        <taxon>Fungi</taxon>
        <taxon>Dikarya</taxon>
        <taxon>Ascomycota</taxon>
        <taxon>Pezizomycotina</taxon>
        <taxon>Sordariomycetes</taxon>
        <taxon>Xylariomycetidae</taxon>
        <taxon>Amphisphaeriales</taxon>
        <taxon>Apiosporaceae</taxon>
        <taxon>Apiospora</taxon>
    </lineage>
</organism>
<evidence type="ECO:0000313" key="3">
    <source>
        <dbReference type="Proteomes" id="UP001396898"/>
    </source>
</evidence>
<evidence type="ECO:0000313" key="2">
    <source>
        <dbReference type="EMBL" id="KAK8002102.1"/>
    </source>
</evidence>
<comment type="caution">
    <text evidence="2">The sequence shown here is derived from an EMBL/GenBank/DDBJ whole genome shotgun (WGS) entry which is preliminary data.</text>
</comment>
<gene>
    <name evidence="2" type="ORF">PG991_014324</name>
</gene>
<evidence type="ECO:0000256" key="1">
    <source>
        <dbReference type="SAM" id="MobiDB-lite"/>
    </source>
</evidence>
<keyword evidence="3" id="KW-1185">Reference proteome</keyword>
<sequence length="675" mass="75743">MSHPKEATNQNIQQLRTSLRSASNGRTTIRKLWTGVVKGYIKMTSLQEIHSVWESRNEDDENYPLQTPFATWILEQDIKPDELILVLEAEFGSDELEVYNKQDIQIALDLARWIGIDDTRLLCLFFGAGKRSISLKTMTELHQARNLAIPFERVYPLVITLYKTHVPIQTSNESRDESVVFARDCAPKNTHYSMYPPLMPKFVKAAVQLLHPGPNKTTFVHAEHSVDSPTKPTRRDHQGGSLWGEPVMGDEAWSGRLRKRKASTNEDASTPQLNARSSRRTATAATQTSPEEVVASPRTADATTGLASSLAVQSDRKLLGGDAARKLTYDEINTALRIAAGATPGVQYLNHATMMRLESQFKPSLPELKQSEAKSVACMWKVNGNYWVGIFWKKTVNKVFVFYPESEQVNKIRISNVISTLYTLAEDRNILGGVEWNGQRMQDSNDSGLLCVTSLWRLIFELPKLEMSHGELWRQFFIAVSGETVTGFDVERILPDISRPRMLDAKHQPKPSSDTTAAEILASKITALHRVTETQRDRSILAMDSALQLQAIMNSHVAQNVLDEESIYSAKIAQLDQWIAHATPLAETASLEILSEDTAATLSETLGKAREQYRALRTSYQRASDEVEGSRRRLRNFAPSIDRLVDRARDQVSICQGWLKSDGNIIAKASSNYKS</sequence>
<dbReference type="Proteomes" id="UP001396898">
    <property type="component" value="Unassembled WGS sequence"/>
</dbReference>
<accession>A0ABR1R9A9</accession>
<feature type="compositionally biased region" description="Low complexity" evidence="1">
    <location>
        <begin position="280"/>
        <end position="289"/>
    </location>
</feature>